<evidence type="ECO:0000256" key="3">
    <source>
        <dbReference type="ARBA" id="ARBA00023125"/>
    </source>
</evidence>
<evidence type="ECO:0000313" key="4">
    <source>
        <dbReference type="EMBL" id="CFY12000.1"/>
    </source>
</evidence>
<organism evidence="4 5">
    <name type="scientific">Syntrophomonas zehnderi OL-4</name>
    <dbReference type="NCBI Taxonomy" id="690567"/>
    <lineage>
        <taxon>Bacteria</taxon>
        <taxon>Bacillati</taxon>
        <taxon>Bacillota</taxon>
        <taxon>Clostridia</taxon>
        <taxon>Eubacteriales</taxon>
        <taxon>Syntrophomonadaceae</taxon>
        <taxon>Syntrophomonas</taxon>
    </lineage>
</organism>
<dbReference type="Proteomes" id="UP000045545">
    <property type="component" value="Unassembled WGS sequence"/>
</dbReference>
<proteinExistence type="inferred from homology"/>
<name>A0A0E4GFK6_9FIRM</name>
<dbReference type="GO" id="GO:0006265">
    <property type="term" value="P:DNA topological change"/>
    <property type="evidence" value="ECO:0007669"/>
    <property type="project" value="InterPro"/>
</dbReference>
<dbReference type="EMBL" id="CGIH01000053">
    <property type="protein sequence ID" value="CFY12000.1"/>
    <property type="molecule type" value="Genomic_DNA"/>
</dbReference>
<evidence type="ECO:0000313" key="5">
    <source>
        <dbReference type="Proteomes" id="UP000045545"/>
    </source>
</evidence>
<dbReference type="PROSITE" id="PS00304">
    <property type="entry name" value="SASP_1"/>
    <property type="match status" value="1"/>
</dbReference>
<comment type="function">
    <text evidence="1">SASP are bound to spore DNA. They are double-stranded DNA-binding proteins that cause DNA to change to an a-like conformation. They protect the DNA backbone from chemical and enzymatic cleavage and are thus involved in dormant spore's high resistance to UV light.</text>
</comment>
<evidence type="ECO:0000256" key="2">
    <source>
        <dbReference type="ARBA" id="ARBA00005442"/>
    </source>
</evidence>
<dbReference type="InterPro" id="IPR001448">
    <property type="entry name" value="SASP_alpha/beta-type"/>
</dbReference>
<keyword evidence="3" id="KW-0238">DNA-binding</keyword>
<evidence type="ECO:0000256" key="1">
    <source>
        <dbReference type="ARBA" id="ARBA00003863"/>
    </source>
</evidence>
<dbReference type="Gene3D" id="6.10.10.80">
    <property type="entry name" value="Small, acid-soluble spore protein, alpha/beta type-like"/>
    <property type="match status" value="1"/>
</dbReference>
<dbReference type="AlphaFoldDB" id="A0A0E4GFK6"/>
<sequence>MDEVFKIPPKKNKSPKPLSKRDILKMEIAQEMGIWDKVEREGWQSLTNAECGRVGGIMKKRIQDQKKTESFKFPGQK</sequence>
<dbReference type="InterPro" id="IPR018126">
    <property type="entry name" value="SASP_alpha/beta-type_CS"/>
</dbReference>
<accession>A0A0E4GFK6</accession>
<gene>
    <name evidence="4" type="ORF">2808</name>
</gene>
<dbReference type="GO" id="GO:0003690">
    <property type="term" value="F:double-stranded DNA binding"/>
    <property type="evidence" value="ECO:0007669"/>
    <property type="project" value="InterPro"/>
</dbReference>
<dbReference type="OrthoDB" id="1708261at2"/>
<dbReference type="STRING" id="690567.2808"/>
<dbReference type="InterPro" id="IPR038300">
    <property type="entry name" value="SASP_sf_alpha/beta"/>
</dbReference>
<protein>
    <submittedName>
        <fullName evidence="4">Small acid-soluble spore protein, alpha/beta-type</fullName>
    </submittedName>
</protein>
<comment type="similarity">
    <text evidence="2">Belongs to the alpha/beta-type SASP family.</text>
</comment>
<keyword evidence="5" id="KW-1185">Reference proteome</keyword>
<dbReference type="Pfam" id="PF00269">
    <property type="entry name" value="SASP"/>
    <property type="match status" value="1"/>
</dbReference>
<reference evidence="4 5" key="1">
    <citation type="submission" date="2015-03" db="EMBL/GenBank/DDBJ databases">
        <authorList>
            <person name="Murphy D."/>
        </authorList>
    </citation>
    <scope>NUCLEOTIDE SEQUENCE [LARGE SCALE GENOMIC DNA]</scope>
    <source>
        <strain evidence="4 5">OL-4</strain>
    </source>
</reference>